<evidence type="ECO:0000256" key="1">
    <source>
        <dbReference type="ARBA" id="ARBA00000707"/>
    </source>
</evidence>
<dbReference type="GO" id="GO:0016787">
    <property type="term" value="F:hydrolase activity"/>
    <property type="evidence" value="ECO:0007669"/>
    <property type="project" value="UniProtKB-KW"/>
</dbReference>
<evidence type="ECO:0000256" key="7">
    <source>
        <dbReference type="PROSITE-ProRule" id="PRU01393"/>
    </source>
</evidence>
<evidence type="ECO:0000256" key="3">
    <source>
        <dbReference type="ARBA" id="ARBA00022670"/>
    </source>
</evidence>
<feature type="active site" description="Nucleophile" evidence="7">
    <location>
        <position position="95"/>
    </location>
</feature>
<evidence type="ECO:0000256" key="4">
    <source>
        <dbReference type="ARBA" id="ARBA00022786"/>
    </source>
</evidence>
<dbReference type="CDD" id="cd09616">
    <property type="entry name" value="Peptidase_C12_UCH_L1_L3"/>
    <property type="match status" value="1"/>
</dbReference>
<dbReference type="Pfam" id="PF01088">
    <property type="entry name" value="Peptidase_C12"/>
    <property type="match status" value="1"/>
</dbReference>
<dbReference type="EC" id="3.4.19.12" evidence="8"/>
<dbReference type="PRINTS" id="PR00707">
    <property type="entry name" value="UBCTHYDRLASE"/>
</dbReference>
<evidence type="ECO:0000256" key="2">
    <source>
        <dbReference type="ARBA" id="ARBA00009326"/>
    </source>
</evidence>
<proteinExistence type="inferred from homology"/>
<evidence type="ECO:0000313" key="10">
    <source>
        <dbReference type="EMBL" id="KAK7208602.1"/>
    </source>
</evidence>
<keyword evidence="5 7" id="KW-0378">Hydrolase</keyword>
<feature type="site" description="Important for enzyme activity" evidence="7">
    <location>
        <position position="184"/>
    </location>
</feature>
<dbReference type="RefSeq" id="XP_064771635.1">
    <property type="nucleotide sequence ID" value="XM_064910771.1"/>
</dbReference>
<comment type="caution">
    <text evidence="10">The sequence shown here is derived from an EMBL/GenBank/DDBJ whole genome shotgun (WGS) entry which is preliminary data.</text>
</comment>
<name>A0ABR1FFP0_9ASCO</name>
<feature type="site" description="Transition state stabilizer" evidence="7">
    <location>
        <position position="89"/>
    </location>
</feature>
<dbReference type="Proteomes" id="UP001498771">
    <property type="component" value="Unassembled WGS sequence"/>
</dbReference>
<dbReference type="InterPro" id="IPR038765">
    <property type="entry name" value="Papain-like_cys_pep_sf"/>
</dbReference>
<evidence type="ECO:0000259" key="9">
    <source>
        <dbReference type="PROSITE" id="PS52048"/>
    </source>
</evidence>
<keyword evidence="6 7" id="KW-0788">Thiol protease</keyword>
<dbReference type="Gene3D" id="3.40.532.10">
    <property type="entry name" value="Peptidase C12, ubiquitin carboxyl-terminal hydrolase"/>
    <property type="match status" value="1"/>
</dbReference>
<comment type="similarity">
    <text evidence="2 7 8">Belongs to the peptidase C12 family.</text>
</comment>
<dbReference type="SUPFAM" id="SSF54001">
    <property type="entry name" value="Cysteine proteinases"/>
    <property type="match status" value="1"/>
</dbReference>
<dbReference type="PANTHER" id="PTHR10589:SF17">
    <property type="entry name" value="UBIQUITIN CARBOXYL-TERMINAL HYDROLASE"/>
    <property type="match status" value="1"/>
</dbReference>
<evidence type="ECO:0000313" key="11">
    <source>
        <dbReference type="Proteomes" id="UP001498771"/>
    </source>
</evidence>
<dbReference type="GeneID" id="90036283"/>
<evidence type="ECO:0000256" key="8">
    <source>
        <dbReference type="RuleBase" id="RU361215"/>
    </source>
</evidence>
<dbReference type="EMBL" id="JBBJBU010000001">
    <property type="protein sequence ID" value="KAK7208602.1"/>
    <property type="molecule type" value="Genomic_DNA"/>
</dbReference>
<keyword evidence="11" id="KW-1185">Reference proteome</keyword>
<evidence type="ECO:0000256" key="5">
    <source>
        <dbReference type="ARBA" id="ARBA00022801"/>
    </source>
</evidence>
<comment type="catalytic activity">
    <reaction evidence="1 7 8">
        <text>Thiol-dependent hydrolysis of ester, thioester, amide, peptide and isopeptide bonds formed by the C-terminal Gly of ubiquitin (a 76-residue protein attached to proteins as an intracellular targeting signal).</text>
        <dbReference type="EC" id="3.4.19.12"/>
    </reaction>
</comment>
<accession>A0ABR1FFP0</accession>
<sequence>MVSPFIPLESNPDVLNRLASSLGLASPVSFHDVYSLDDESLLSFIPRPALALLLVFPISAAYEAYKDSEDAARPVYEPSPDDGVIWLKQTIGNACGTYAVLHALLNAPSLTFTPSSLLATYKHDLPPLSLPARTAYIESSTALRTQHAAVASDGETAAPAAEDDTNLHFVAFVKTQDGVLYELDGRRKGPIERARLAEDEDVLSEKATGFVKLFMEREASAAKEEEGSGSYLQFSLVALAPSFD</sequence>
<dbReference type="InterPro" id="IPR036959">
    <property type="entry name" value="Peptidase_C12_UCH_sf"/>
</dbReference>
<keyword evidence="4 7" id="KW-0833">Ubl conjugation pathway</keyword>
<gene>
    <name evidence="10" type="ORF">BZA70DRAFT_254887</name>
</gene>
<dbReference type="PROSITE" id="PS52048">
    <property type="entry name" value="UCH_DOMAIN"/>
    <property type="match status" value="1"/>
</dbReference>
<organism evidence="10 11">
    <name type="scientific">Myxozyma melibiosi</name>
    <dbReference type="NCBI Taxonomy" id="54550"/>
    <lineage>
        <taxon>Eukaryota</taxon>
        <taxon>Fungi</taxon>
        <taxon>Dikarya</taxon>
        <taxon>Ascomycota</taxon>
        <taxon>Saccharomycotina</taxon>
        <taxon>Lipomycetes</taxon>
        <taxon>Lipomycetales</taxon>
        <taxon>Lipomycetaceae</taxon>
        <taxon>Myxozyma</taxon>
    </lineage>
</organism>
<reference evidence="10 11" key="1">
    <citation type="submission" date="2024-03" db="EMBL/GenBank/DDBJ databases">
        <title>Genome-scale model development and genomic sequencing of the oleaginous clade Lipomyces.</title>
        <authorList>
            <consortium name="Lawrence Berkeley National Laboratory"/>
            <person name="Czajka J.J."/>
            <person name="Han Y."/>
            <person name="Kim J."/>
            <person name="Mondo S.J."/>
            <person name="Hofstad B.A."/>
            <person name="Robles A."/>
            <person name="Haridas S."/>
            <person name="Riley R."/>
            <person name="LaButti K."/>
            <person name="Pangilinan J."/>
            <person name="Andreopoulos W."/>
            <person name="Lipzen A."/>
            <person name="Yan J."/>
            <person name="Wang M."/>
            <person name="Ng V."/>
            <person name="Grigoriev I.V."/>
            <person name="Spatafora J.W."/>
            <person name="Magnuson J.K."/>
            <person name="Baker S.E."/>
            <person name="Pomraning K.R."/>
        </authorList>
    </citation>
    <scope>NUCLEOTIDE SEQUENCE [LARGE SCALE GENOMIC DNA]</scope>
    <source>
        <strain evidence="10 11">Phaff 52-87</strain>
    </source>
</reference>
<evidence type="ECO:0000256" key="6">
    <source>
        <dbReference type="ARBA" id="ARBA00022807"/>
    </source>
</evidence>
<dbReference type="InterPro" id="IPR001578">
    <property type="entry name" value="Peptidase_C12_UCH"/>
</dbReference>
<keyword evidence="3 7" id="KW-0645">Protease</keyword>
<protein>
    <recommendedName>
        <fullName evidence="8">Ubiquitin carboxyl-terminal hydrolase</fullName>
        <ecNumber evidence="8">3.4.19.12</ecNumber>
    </recommendedName>
</protein>
<dbReference type="PANTHER" id="PTHR10589">
    <property type="entry name" value="UBIQUITIN CARBOXYL-TERMINAL HYDROLASE"/>
    <property type="match status" value="1"/>
</dbReference>
<feature type="active site" description="Proton donor" evidence="7">
    <location>
        <position position="168"/>
    </location>
</feature>
<feature type="domain" description="UCH catalytic" evidence="9">
    <location>
        <begin position="4"/>
        <end position="241"/>
    </location>
</feature>